<name>A0A319DM26_9EURO</name>
<proteinExistence type="predicted"/>
<accession>A0A319DM26</accession>
<dbReference type="AlphaFoldDB" id="A0A319DM26"/>
<evidence type="ECO:0000313" key="1">
    <source>
        <dbReference type="EMBL" id="PYH98581.1"/>
    </source>
</evidence>
<reference evidence="1 2" key="1">
    <citation type="submission" date="2018-02" db="EMBL/GenBank/DDBJ databases">
        <title>The genomes of Aspergillus section Nigri reveals drivers in fungal speciation.</title>
        <authorList>
            <consortium name="DOE Joint Genome Institute"/>
            <person name="Vesth T.C."/>
            <person name="Nybo J."/>
            <person name="Theobald S."/>
            <person name="Brandl J."/>
            <person name="Frisvad J.C."/>
            <person name="Nielsen K.F."/>
            <person name="Lyhne E.K."/>
            <person name="Kogle M.E."/>
            <person name="Kuo A."/>
            <person name="Riley R."/>
            <person name="Clum A."/>
            <person name="Nolan M."/>
            <person name="Lipzen A."/>
            <person name="Salamov A."/>
            <person name="Henrissat B."/>
            <person name="Wiebenga A."/>
            <person name="De vries R.P."/>
            <person name="Grigoriev I.V."/>
            <person name="Mortensen U.H."/>
            <person name="Andersen M.R."/>
            <person name="Baker S.E."/>
        </authorList>
    </citation>
    <scope>NUCLEOTIDE SEQUENCE [LARGE SCALE GENOMIC DNA]</scope>
    <source>
        <strain evidence="1 2">CBS 707.79</strain>
    </source>
</reference>
<dbReference type="VEuPathDB" id="FungiDB:BO71DRAFT_395177"/>
<sequence>MAGIHCVLLVVEGRSYRDRHSLRSGSSKQGRSGVDVGGSQYSMFKSGIRCLYRVLGSFSYIGSSADFKFQNSLAGDIRTTRMGDRVASLIERSDKIEDNTRVLVFAVAQSDTITNIPYPRLDGGMASIMALCKEVDLWPGNSCFSQNIPARLCIT</sequence>
<gene>
    <name evidence="1" type="ORF">BO71DRAFT_395177</name>
</gene>
<keyword evidence="2" id="KW-1185">Reference proteome</keyword>
<protein>
    <submittedName>
        <fullName evidence="1">Uncharacterized protein</fullName>
    </submittedName>
</protein>
<dbReference type="EMBL" id="KZ825810">
    <property type="protein sequence ID" value="PYH98581.1"/>
    <property type="molecule type" value="Genomic_DNA"/>
</dbReference>
<dbReference type="Proteomes" id="UP000247810">
    <property type="component" value="Unassembled WGS sequence"/>
</dbReference>
<evidence type="ECO:0000313" key="2">
    <source>
        <dbReference type="Proteomes" id="UP000247810"/>
    </source>
</evidence>
<organism evidence="1 2">
    <name type="scientific">Aspergillus ellipticus CBS 707.79</name>
    <dbReference type="NCBI Taxonomy" id="1448320"/>
    <lineage>
        <taxon>Eukaryota</taxon>
        <taxon>Fungi</taxon>
        <taxon>Dikarya</taxon>
        <taxon>Ascomycota</taxon>
        <taxon>Pezizomycotina</taxon>
        <taxon>Eurotiomycetes</taxon>
        <taxon>Eurotiomycetidae</taxon>
        <taxon>Eurotiales</taxon>
        <taxon>Aspergillaceae</taxon>
        <taxon>Aspergillus</taxon>
        <taxon>Aspergillus subgen. Circumdati</taxon>
    </lineage>
</organism>